<proteinExistence type="predicted"/>
<protein>
    <submittedName>
        <fullName evidence="1">Uncharacterized protein</fullName>
    </submittedName>
</protein>
<keyword evidence="2" id="KW-1185">Reference proteome</keyword>
<name>A0AAN7K317_9MYRT</name>
<evidence type="ECO:0000313" key="1">
    <source>
        <dbReference type="EMBL" id="KAK4757327.1"/>
    </source>
</evidence>
<accession>A0AAN7K317</accession>
<dbReference type="Proteomes" id="UP001345219">
    <property type="component" value="Chromosome 15"/>
</dbReference>
<dbReference type="EMBL" id="JAXIOK010000012">
    <property type="protein sequence ID" value="KAK4757327.1"/>
    <property type="molecule type" value="Genomic_DNA"/>
</dbReference>
<organism evidence="1 2">
    <name type="scientific">Trapa incisa</name>
    <dbReference type="NCBI Taxonomy" id="236973"/>
    <lineage>
        <taxon>Eukaryota</taxon>
        <taxon>Viridiplantae</taxon>
        <taxon>Streptophyta</taxon>
        <taxon>Embryophyta</taxon>
        <taxon>Tracheophyta</taxon>
        <taxon>Spermatophyta</taxon>
        <taxon>Magnoliopsida</taxon>
        <taxon>eudicotyledons</taxon>
        <taxon>Gunneridae</taxon>
        <taxon>Pentapetalae</taxon>
        <taxon>rosids</taxon>
        <taxon>malvids</taxon>
        <taxon>Myrtales</taxon>
        <taxon>Lythraceae</taxon>
        <taxon>Trapa</taxon>
    </lineage>
</organism>
<dbReference type="AlphaFoldDB" id="A0AAN7K317"/>
<sequence length="96" mass="10869">MGTSTDSSSNSCSFGSNYEEHYLNFGSSVIDPRSEGEPVTDEHQYIWSGKRSNSEPYMNFWDVIEDQGFFAEGEYHDLDISYGTSGYHQQVSGLLY</sequence>
<evidence type="ECO:0000313" key="2">
    <source>
        <dbReference type="Proteomes" id="UP001345219"/>
    </source>
</evidence>
<reference evidence="1 2" key="1">
    <citation type="journal article" date="2023" name="Hortic Res">
        <title>Pangenome of water caltrop reveals structural variations and asymmetric subgenome divergence after allopolyploidization.</title>
        <authorList>
            <person name="Zhang X."/>
            <person name="Chen Y."/>
            <person name="Wang L."/>
            <person name="Yuan Y."/>
            <person name="Fang M."/>
            <person name="Shi L."/>
            <person name="Lu R."/>
            <person name="Comes H.P."/>
            <person name="Ma Y."/>
            <person name="Chen Y."/>
            <person name="Huang G."/>
            <person name="Zhou Y."/>
            <person name="Zheng Z."/>
            <person name="Qiu Y."/>
        </authorList>
    </citation>
    <scope>NUCLEOTIDE SEQUENCE [LARGE SCALE GENOMIC DNA]</scope>
    <source>
        <tissue evidence="1">Roots</tissue>
    </source>
</reference>
<comment type="caution">
    <text evidence="1">The sequence shown here is derived from an EMBL/GenBank/DDBJ whole genome shotgun (WGS) entry which is preliminary data.</text>
</comment>
<gene>
    <name evidence="1" type="ORF">SAY87_018628</name>
</gene>